<protein>
    <submittedName>
        <fullName evidence="3">Zinc ribbon domain-containing protein</fullName>
    </submittedName>
</protein>
<gene>
    <name evidence="3" type="ORF">NB063_28545</name>
</gene>
<dbReference type="SMART" id="SM00834">
    <property type="entry name" value="CxxC_CXXC_SSSS"/>
    <property type="match status" value="1"/>
</dbReference>
<organism evidence="3 4">
    <name type="scientific">Aporhodopirellula aestuarii</name>
    <dbReference type="NCBI Taxonomy" id="2950107"/>
    <lineage>
        <taxon>Bacteria</taxon>
        <taxon>Pseudomonadati</taxon>
        <taxon>Planctomycetota</taxon>
        <taxon>Planctomycetia</taxon>
        <taxon>Pirellulales</taxon>
        <taxon>Pirellulaceae</taxon>
        <taxon>Aporhodopirellula</taxon>
    </lineage>
</organism>
<feature type="compositionally biased region" description="Basic and acidic residues" evidence="1">
    <location>
        <begin position="63"/>
        <end position="86"/>
    </location>
</feature>
<feature type="compositionally biased region" description="Low complexity" evidence="1">
    <location>
        <begin position="87"/>
        <end position="98"/>
    </location>
</feature>
<dbReference type="Pfam" id="PF09723">
    <property type="entry name" value="Zn_ribbon_8"/>
    <property type="match status" value="1"/>
</dbReference>
<evidence type="ECO:0000313" key="4">
    <source>
        <dbReference type="Proteomes" id="UP001202961"/>
    </source>
</evidence>
<comment type="caution">
    <text evidence="3">The sequence shown here is derived from an EMBL/GenBank/DDBJ whole genome shotgun (WGS) entry which is preliminary data.</text>
</comment>
<evidence type="ECO:0000259" key="2">
    <source>
        <dbReference type="SMART" id="SM00834"/>
    </source>
</evidence>
<accession>A0ABT0UCW5</accession>
<dbReference type="NCBIfam" id="TIGR02605">
    <property type="entry name" value="CxxC_CxxC_SSSS"/>
    <property type="match status" value="1"/>
</dbReference>
<reference evidence="3 4" key="1">
    <citation type="journal article" date="2022" name="Syst. Appl. Microbiol.">
        <title>Rhodopirellula aestuarii sp. nov., a novel member of the genus Rhodopirellula isolated from brackish sediments collected in the Tagus River estuary, Portugal.</title>
        <authorList>
            <person name="Vitorino I.R."/>
            <person name="Klimek D."/>
            <person name="Calusinska M."/>
            <person name="Lobo-da-Cunha A."/>
            <person name="Vasconcelos V."/>
            <person name="Lage O.M."/>
        </authorList>
    </citation>
    <scope>NUCLEOTIDE SEQUENCE [LARGE SCALE GENOMIC DNA]</scope>
    <source>
        <strain evidence="3 4">ICT_H3.1</strain>
    </source>
</reference>
<dbReference type="Proteomes" id="UP001202961">
    <property type="component" value="Unassembled WGS sequence"/>
</dbReference>
<dbReference type="PANTHER" id="PTHR34404">
    <property type="entry name" value="REGULATORY PROTEIN, FMDB FAMILY"/>
    <property type="match status" value="1"/>
</dbReference>
<feature type="domain" description="Putative regulatory protein FmdB zinc ribbon" evidence="2">
    <location>
        <begin position="1"/>
        <end position="42"/>
    </location>
</feature>
<evidence type="ECO:0000256" key="1">
    <source>
        <dbReference type="SAM" id="MobiDB-lite"/>
    </source>
</evidence>
<sequence length="98" mass="10711">MPTYDYLCEACGHELEIFQGINDEPETKCPECKKKKLKRQFGAGAAIVFKGSGFYQTDYRSESYKKGAKADAKKSDSGSSEKKSSKDSSASKPAPKAD</sequence>
<feature type="region of interest" description="Disordered" evidence="1">
    <location>
        <begin position="63"/>
        <end position="98"/>
    </location>
</feature>
<proteinExistence type="predicted"/>
<evidence type="ECO:0000313" key="3">
    <source>
        <dbReference type="EMBL" id="MCM2374589.1"/>
    </source>
</evidence>
<keyword evidence="4" id="KW-1185">Reference proteome</keyword>
<dbReference type="PANTHER" id="PTHR34404:SF2">
    <property type="entry name" value="CONSERVED SERINE RICH PROTEIN"/>
    <property type="match status" value="1"/>
</dbReference>
<name>A0ABT0UCW5_9BACT</name>
<dbReference type="InterPro" id="IPR013429">
    <property type="entry name" value="Regulatory_FmdB_Zinc_ribbon"/>
</dbReference>
<dbReference type="RefSeq" id="WP_250932510.1">
    <property type="nucleotide sequence ID" value="NZ_JAMQBK010000092.1"/>
</dbReference>
<dbReference type="EMBL" id="JAMQBK010000092">
    <property type="protein sequence ID" value="MCM2374589.1"/>
    <property type="molecule type" value="Genomic_DNA"/>
</dbReference>